<feature type="transmembrane region" description="Helical" evidence="1">
    <location>
        <begin position="398"/>
        <end position="420"/>
    </location>
</feature>
<dbReference type="EMBL" id="LAXJ01000003">
    <property type="protein sequence ID" value="KRS13763.1"/>
    <property type="molecule type" value="Genomic_DNA"/>
</dbReference>
<sequence length="458" mass="49862">MRALPVCLALFWGGMAWAHASEQSFVLLLPTDVYIAAGVASVVLTVLLLAVLPARAGEAVFSPTPLLRRPRWAVRHGTSLLATGVLAFAVWQGFAGPRTPMENPMPLLVWTVWWVALVSLQGLFGNHWRWTNPWTGVVAVLARWTGMRRLMRYPRGWGYWPAVALFVAFAAFLLCDPAPADPARLASVVGIYWYAVLFGVLLFGPAFLLRGEMVTVVMRAYGRMGLFARARGRLAVGLWGWQGVVRRAPPLALAVLMVFLLGTGSFDGLHETFWWLGVIGVNPLEFPGRSAVVMPNLIGLVVANLGLLAVFAACLWLGERIAGTGRSLRASVCLFAPSILPIALGYHVAHYLSAFLVEGQYVVLMLDDPLSSGAHLLGLDGFYVTTGFFNTQDTVRRIWLSQAGAVVVGHVVAILMAHALAMRDGADRRRAVLGQAPLAVFMVCYTFFGLWLLASPRG</sequence>
<feature type="transmembrane region" description="Helical" evidence="1">
    <location>
        <begin position="330"/>
        <end position="349"/>
    </location>
</feature>
<evidence type="ECO:0008006" key="4">
    <source>
        <dbReference type="Google" id="ProtNLM"/>
    </source>
</evidence>
<evidence type="ECO:0000313" key="2">
    <source>
        <dbReference type="EMBL" id="KRS13763.1"/>
    </source>
</evidence>
<evidence type="ECO:0000313" key="3">
    <source>
        <dbReference type="Proteomes" id="UP000051295"/>
    </source>
</evidence>
<dbReference type="Proteomes" id="UP000051295">
    <property type="component" value="Unassembled WGS sequence"/>
</dbReference>
<dbReference type="STRING" id="1641875.XM53_04110"/>
<organism evidence="2 3">
    <name type="scientific">Roseovarius atlanticus</name>
    <dbReference type="NCBI Taxonomy" id="1641875"/>
    <lineage>
        <taxon>Bacteria</taxon>
        <taxon>Pseudomonadati</taxon>
        <taxon>Pseudomonadota</taxon>
        <taxon>Alphaproteobacteria</taxon>
        <taxon>Rhodobacterales</taxon>
        <taxon>Roseobacteraceae</taxon>
        <taxon>Roseovarius</taxon>
    </lineage>
</organism>
<keyword evidence="1" id="KW-0472">Membrane</keyword>
<evidence type="ECO:0000256" key="1">
    <source>
        <dbReference type="SAM" id="Phobius"/>
    </source>
</evidence>
<feature type="transmembrane region" description="Helical" evidence="1">
    <location>
        <begin position="157"/>
        <end position="179"/>
    </location>
</feature>
<proteinExistence type="predicted"/>
<comment type="caution">
    <text evidence="2">The sequence shown here is derived from an EMBL/GenBank/DDBJ whole genome shotgun (WGS) entry which is preliminary data.</text>
</comment>
<feature type="transmembrane region" description="Helical" evidence="1">
    <location>
        <begin position="432"/>
        <end position="454"/>
    </location>
</feature>
<accession>A0A0T5NXX8</accession>
<gene>
    <name evidence="2" type="ORF">XM53_04110</name>
</gene>
<dbReference type="AlphaFoldDB" id="A0A0T5NXX8"/>
<dbReference type="RefSeq" id="WP_057790576.1">
    <property type="nucleotide sequence ID" value="NZ_LAXJ01000003.1"/>
</dbReference>
<feature type="transmembrane region" description="Helical" evidence="1">
    <location>
        <begin position="34"/>
        <end position="52"/>
    </location>
</feature>
<feature type="transmembrane region" description="Helical" evidence="1">
    <location>
        <begin position="297"/>
        <end position="318"/>
    </location>
</feature>
<keyword evidence="1" id="KW-0812">Transmembrane</keyword>
<feature type="transmembrane region" description="Helical" evidence="1">
    <location>
        <begin position="251"/>
        <end position="277"/>
    </location>
</feature>
<reference evidence="2 3" key="1">
    <citation type="submission" date="2015-04" db="EMBL/GenBank/DDBJ databases">
        <title>The draft genome sequence of Roseovarius sp.R12b.</title>
        <authorList>
            <person name="Li G."/>
            <person name="Lai Q."/>
            <person name="Shao Z."/>
            <person name="Yan P."/>
        </authorList>
    </citation>
    <scope>NUCLEOTIDE SEQUENCE [LARGE SCALE GENOMIC DNA]</scope>
    <source>
        <strain evidence="2 3">R12B</strain>
    </source>
</reference>
<keyword evidence="1" id="KW-1133">Transmembrane helix</keyword>
<feature type="transmembrane region" description="Helical" evidence="1">
    <location>
        <begin position="191"/>
        <end position="209"/>
    </location>
</feature>
<protein>
    <recommendedName>
        <fullName evidence="4">Fenitrothion hydrolase</fullName>
    </recommendedName>
</protein>
<feature type="transmembrane region" description="Helical" evidence="1">
    <location>
        <begin position="73"/>
        <end position="95"/>
    </location>
</feature>
<dbReference type="OrthoDB" id="8168962at2"/>
<dbReference type="PATRIC" id="fig|1641875.4.peg.2833"/>
<feature type="transmembrane region" description="Helical" evidence="1">
    <location>
        <begin position="107"/>
        <end position="124"/>
    </location>
</feature>
<keyword evidence="3" id="KW-1185">Reference proteome</keyword>
<name>A0A0T5NXX8_9RHOB</name>